<evidence type="ECO:0000256" key="1">
    <source>
        <dbReference type="ARBA" id="ARBA00006547"/>
    </source>
</evidence>
<dbReference type="Pfam" id="PF00797">
    <property type="entry name" value="Acetyltransf_2"/>
    <property type="match status" value="1"/>
</dbReference>
<evidence type="ECO:0000256" key="2">
    <source>
        <dbReference type="RuleBase" id="RU003452"/>
    </source>
</evidence>
<dbReference type="Gene3D" id="3.30.2140.20">
    <property type="match status" value="1"/>
</dbReference>
<dbReference type="EMBL" id="BOPF01000040">
    <property type="protein sequence ID" value="GIJ50874.1"/>
    <property type="molecule type" value="Genomic_DNA"/>
</dbReference>
<dbReference type="PANTHER" id="PTHR11786:SF0">
    <property type="entry name" value="ARYLAMINE N-ACETYLTRANSFERASE 4-RELATED"/>
    <property type="match status" value="1"/>
</dbReference>
<organism evidence="3 4">
    <name type="scientific">Virgisporangium aliadipatigenens</name>
    <dbReference type="NCBI Taxonomy" id="741659"/>
    <lineage>
        <taxon>Bacteria</taxon>
        <taxon>Bacillati</taxon>
        <taxon>Actinomycetota</taxon>
        <taxon>Actinomycetes</taxon>
        <taxon>Micromonosporales</taxon>
        <taxon>Micromonosporaceae</taxon>
        <taxon>Virgisporangium</taxon>
    </lineage>
</organism>
<keyword evidence="4" id="KW-1185">Reference proteome</keyword>
<dbReference type="InterPro" id="IPR038765">
    <property type="entry name" value="Papain-like_cys_pep_sf"/>
</dbReference>
<dbReference type="PRINTS" id="PR01543">
    <property type="entry name" value="ANATRNSFRASE"/>
</dbReference>
<gene>
    <name evidence="3" type="ORF">Val02_77600</name>
</gene>
<evidence type="ECO:0000313" key="4">
    <source>
        <dbReference type="Proteomes" id="UP000619260"/>
    </source>
</evidence>
<reference evidence="3" key="1">
    <citation type="submission" date="2021-01" db="EMBL/GenBank/DDBJ databases">
        <title>Whole genome shotgun sequence of Virgisporangium aliadipatigenens NBRC 105644.</title>
        <authorList>
            <person name="Komaki H."/>
            <person name="Tamura T."/>
        </authorList>
    </citation>
    <scope>NUCLEOTIDE SEQUENCE</scope>
    <source>
        <strain evidence="3">NBRC 105644</strain>
    </source>
</reference>
<dbReference type="SUPFAM" id="SSF54001">
    <property type="entry name" value="Cysteine proteinases"/>
    <property type="match status" value="1"/>
</dbReference>
<sequence>MRDELVAAYLDRLGTPRPERLDTAALRALHRAHQERIPFENLSIHLGESISLDPDDLVDKIVHRRRGGFCYELNGLFAQLLRALGARVDLHGARVYGAGTLSAPMAHLTLLVHTVEGGEPWVCDVGFGAHSTYPLRWAEPWVQEDPGGGFRLVNAGDDVDVVKDGEPQYRIERRPLELADCVPTCWWTATSPESHFTQGVICSRLTADGRISISGDRLIRTVDGVKTEETLADDAALMAAYRDHFGLELPRVPVRTDMPGDPAGR</sequence>
<dbReference type="InterPro" id="IPR053710">
    <property type="entry name" value="Arylamine_NAT_domain_sf"/>
</dbReference>
<dbReference type="Proteomes" id="UP000619260">
    <property type="component" value="Unassembled WGS sequence"/>
</dbReference>
<comment type="similarity">
    <text evidence="1 2">Belongs to the arylamine N-acetyltransferase family.</text>
</comment>
<accession>A0A8J4DUJ1</accession>
<protein>
    <submittedName>
        <fullName evidence="3">N-hydroxyarylamine O-acetyltransferase</fullName>
    </submittedName>
</protein>
<dbReference type="RefSeq" id="WP_203904295.1">
    <property type="nucleotide sequence ID" value="NZ_BOPF01000040.1"/>
</dbReference>
<dbReference type="InterPro" id="IPR001447">
    <property type="entry name" value="Arylamine_N-AcTrfase"/>
</dbReference>
<comment type="caution">
    <text evidence="3">The sequence shown here is derived from an EMBL/GenBank/DDBJ whole genome shotgun (WGS) entry which is preliminary data.</text>
</comment>
<dbReference type="GO" id="GO:0016407">
    <property type="term" value="F:acetyltransferase activity"/>
    <property type="evidence" value="ECO:0007669"/>
    <property type="project" value="InterPro"/>
</dbReference>
<proteinExistence type="inferred from homology"/>
<evidence type="ECO:0000313" key="3">
    <source>
        <dbReference type="EMBL" id="GIJ50874.1"/>
    </source>
</evidence>
<dbReference type="AlphaFoldDB" id="A0A8J4DUJ1"/>
<dbReference type="PANTHER" id="PTHR11786">
    <property type="entry name" value="N-HYDROXYARYLAMINE O-ACETYLTRANSFERASE"/>
    <property type="match status" value="1"/>
</dbReference>
<name>A0A8J4DUJ1_9ACTN</name>